<evidence type="ECO:0000256" key="2">
    <source>
        <dbReference type="PROSITE-ProRule" id="PRU00169"/>
    </source>
</evidence>
<dbReference type="AlphaFoldDB" id="A0A239JSX0"/>
<protein>
    <submittedName>
        <fullName evidence="4">Response regulator receiver domain-containing protein</fullName>
    </submittedName>
</protein>
<evidence type="ECO:0000313" key="4">
    <source>
        <dbReference type="EMBL" id="SNT08875.1"/>
    </source>
</evidence>
<proteinExistence type="predicted"/>
<dbReference type="EMBL" id="FZOU01000004">
    <property type="protein sequence ID" value="SNT08875.1"/>
    <property type="molecule type" value="Genomic_DNA"/>
</dbReference>
<dbReference type="InterPro" id="IPR050595">
    <property type="entry name" value="Bact_response_regulator"/>
</dbReference>
<dbReference type="OrthoDB" id="9763484at2"/>
<dbReference type="InterPro" id="IPR011006">
    <property type="entry name" value="CheY-like_superfamily"/>
</dbReference>
<keyword evidence="5" id="KW-1185">Reference proteome</keyword>
<dbReference type="Proteomes" id="UP000198356">
    <property type="component" value="Unassembled WGS sequence"/>
</dbReference>
<dbReference type="PANTHER" id="PTHR44591:SF3">
    <property type="entry name" value="RESPONSE REGULATORY DOMAIN-CONTAINING PROTEIN"/>
    <property type="match status" value="1"/>
</dbReference>
<evidence type="ECO:0000256" key="1">
    <source>
        <dbReference type="ARBA" id="ARBA00022553"/>
    </source>
</evidence>
<dbReference type="Gene3D" id="3.40.50.2300">
    <property type="match status" value="1"/>
</dbReference>
<dbReference type="PANTHER" id="PTHR44591">
    <property type="entry name" value="STRESS RESPONSE REGULATOR PROTEIN 1"/>
    <property type="match status" value="1"/>
</dbReference>
<reference evidence="4 5" key="1">
    <citation type="submission" date="2017-06" db="EMBL/GenBank/DDBJ databases">
        <authorList>
            <person name="Kim H.J."/>
            <person name="Triplett B.A."/>
        </authorList>
    </citation>
    <scope>NUCLEOTIDE SEQUENCE [LARGE SCALE GENOMIC DNA]</scope>
    <source>
        <strain evidence="4 5">DSM 18704</strain>
    </source>
</reference>
<name>A0A239JSX0_9BACT</name>
<dbReference type="Pfam" id="PF00072">
    <property type="entry name" value="Response_reg"/>
    <property type="match status" value="1"/>
</dbReference>
<dbReference type="InterPro" id="IPR001789">
    <property type="entry name" value="Sig_transdc_resp-reg_receiver"/>
</dbReference>
<organism evidence="4 5">
    <name type="scientific">Granulicella rosea</name>
    <dbReference type="NCBI Taxonomy" id="474952"/>
    <lineage>
        <taxon>Bacteria</taxon>
        <taxon>Pseudomonadati</taxon>
        <taxon>Acidobacteriota</taxon>
        <taxon>Terriglobia</taxon>
        <taxon>Terriglobales</taxon>
        <taxon>Acidobacteriaceae</taxon>
        <taxon>Granulicella</taxon>
    </lineage>
</organism>
<keyword evidence="1 2" id="KW-0597">Phosphoprotein</keyword>
<dbReference type="RefSeq" id="WP_089408776.1">
    <property type="nucleotide sequence ID" value="NZ_FZOU01000004.1"/>
</dbReference>
<evidence type="ECO:0000259" key="3">
    <source>
        <dbReference type="PROSITE" id="PS50110"/>
    </source>
</evidence>
<dbReference type="SMART" id="SM00448">
    <property type="entry name" value="REC"/>
    <property type="match status" value="1"/>
</dbReference>
<sequence>MNQEMIETLSHADLQQTLEEAALLANTGAEGALNTTSSAFSHGFRAGRVEGLISLISAVEQALGQTMVAETAEQEMMHSLAGDTREPIVEAVIPTRTQPCVLVVDDEPINVDLLADTFGEDFEVLTAADGKSALELAGEKMPDLILLDVMMPGMSGYDVCRQLKSESKTRDLPVMFITCLGDVVAETMGLELGAVDYITKPIHPWAVLARVNNQVKLKLATDKLVRLAALEQSLRTNLLEALEAKSDSFS</sequence>
<dbReference type="PROSITE" id="PS50110">
    <property type="entry name" value="RESPONSE_REGULATORY"/>
    <property type="match status" value="1"/>
</dbReference>
<feature type="domain" description="Response regulatory" evidence="3">
    <location>
        <begin position="100"/>
        <end position="215"/>
    </location>
</feature>
<accession>A0A239JSX0</accession>
<evidence type="ECO:0000313" key="5">
    <source>
        <dbReference type="Proteomes" id="UP000198356"/>
    </source>
</evidence>
<dbReference type="GO" id="GO:0000160">
    <property type="term" value="P:phosphorelay signal transduction system"/>
    <property type="evidence" value="ECO:0007669"/>
    <property type="project" value="InterPro"/>
</dbReference>
<dbReference type="SUPFAM" id="SSF52172">
    <property type="entry name" value="CheY-like"/>
    <property type="match status" value="1"/>
</dbReference>
<feature type="modified residue" description="4-aspartylphosphate" evidence="2">
    <location>
        <position position="148"/>
    </location>
</feature>
<gene>
    <name evidence="4" type="ORF">SAMN05421770_104109</name>
</gene>